<dbReference type="NCBIfam" id="TIGR03936">
    <property type="entry name" value="sam_1_link_chp"/>
    <property type="match status" value="1"/>
</dbReference>
<evidence type="ECO:0000313" key="3">
    <source>
        <dbReference type="Proteomes" id="UP000824242"/>
    </source>
</evidence>
<evidence type="ECO:0000313" key="2">
    <source>
        <dbReference type="EMBL" id="HIR46404.1"/>
    </source>
</evidence>
<proteinExistence type="predicted"/>
<comment type="caution">
    <text evidence="2">The sequence shown here is derived from an EMBL/GenBank/DDBJ whole genome shotgun (WGS) entry which is preliminary data.</text>
</comment>
<name>A0A9D1AL66_9FIRM</name>
<dbReference type="InterPro" id="IPR018768">
    <property type="entry name" value="DUF2344"/>
</dbReference>
<dbReference type="EMBL" id="DVGZ01000021">
    <property type="protein sequence ID" value="HIR46404.1"/>
    <property type="molecule type" value="Genomic_DNA"/>
</dbReference>
<sequence>MKTVRVWFRKTGAACYISHLDLTHCMARALHRSRIPLWYTQGFNPRAHMVFALPLPLGMEGERESVDIKIEEEQITEQEVQERLARSLPATLPVFAVTEPKMKPGKIAWASYRLRLEPEQGSVGELAEKLNALLAQPEIPVDKHTKSGMAHFDLKPYLGELSVSQEENALMLDLFLPAGSEKNISPFLLTEALAAQQGAAFFCRSVRTNLYDADRKIFE</sequence>
<dbReference type="Proteomes" id="UP000824242">
    <property type="component" value="Unassembled WGS sequence"/>
</dbReference>
<organism evidence="2 3">
    <name type="scientific">Candidatus Caccousia avicola</name>
    <dbReference type="NCBI Taxonomy" id="2840721"/>
    <lineage>
        <taxon>Bacteria</taxon>
        <taxon>Bacillati</taxon>
        <taxon>Bacillota</taxon>
        <taxon>Clostridia</taxon>
        <taxon>Eubacteriales</taxon>
        <taxon>Oscillospiraceae</taxon>
        <taxon>Oscillospiraceae incertae sedis</taxon>
        <taxon>Candidatus Caccousia</taxon>
    </lineage>
</organism>
<feature type="domain" description="DUF2344" evidence="1">
    <location>
        <begin position="4"/>
        <end position="186"/>
    </location>
</feature>
<dbReference type="AlphaFoldDB" id="A0A9D1AL66"/>
<accession>A0A9D1AL66</accession>
<gene>
    <name evidence="2" type="ORF">IAB89_01910</name>
</gene>
<dbReference type="Pfam" id="PF10105">
    <property type="entry name" value="DUF2344"/>
    <property type="match status" value="1"/>
</dbReference>
<reference evidence="2" key="2">
    <citation type="journal article" date="2021" name="PeerJ">
        <title>Extensive microbial diversity within the chicken gut microbiome revealed by metagenomics and culture.</title>
        <authorList>
            <person name="Gilroy R."/>
            <person name="Ravi A."/>
            <person name="Getino M."/>
            <person name="Pursley I."/>
            <person name="Horton D.L."/>
            <person name="Alikhan N.F."/>
            <person name="Baker D."/>
            <person name="Gharbi K."/>
            <person name="Hall N."/>
            <person name="Watson M."/>
            <person name="Adriaenssens E.M."/>
            <person name="Foster-Nyarko E."/>
            <person name="Jarju S."/>
            <person name="Secka A."/>
            <person name="Antonio M."/>
            <person name="Oren A."/>
            <person name="Chaudhuri R.R."/>
            <person name="La Ragione R."/>
            <person name="Hildebrand F."/>
            <person name="Pallen M.J."/>
        </authorList>
    </citation>
    <scope>NUCLEOTIDE SEQUENCE</scope>
    <source>
        <strain evidence="2">ChiSxjej1B13-7958</strain>
    </source>
</reference>
<evidence type="ECO:0000259" key="1">
    <source>
        <dbReference type="Pfam" id="PF10105"/>
    </source>
</evidence>
<reference evidence="2" key="1">
    <citation type="submission" date="2020-10" db="EMBL/GenBank/DDBJ databases">
        <authorList>
            <person name="Gilroy R."/>
        </authorList>
    </citation>
    <scope>NUCLEOTIDE SEQUENCE</scope>
    <source>
        <strain evidence="2">ChiSxjej1B13-7958</strain>
    </source>
</reference>
<protein>
    <submittedName>
        <fullName evidence="2">DUF2344 domain-containing protein</fullName>
    </submittedName>
</protein>